<feature type="compositionally biased region" description="Low complexity" evidence="2">
    <location>
        <begin position="12"/>
        <end position="31"/>
    </location>
</feature>
<comment type="caution">
    <text evidence="4">The sequence shown here is derived from an EMBL/GenBank/DDBJ whole genome shotgun (WGS) entry which is preliminary data.</text>
</comment>
<evidence type="ECO:0000259" key="3">
    <source>
        <dbReference type="Pfam" id="PF17775"/>
    </source>
</evidence>
<dbReference type="Pfam" id="PF17775">
    <property type="entry name" value="YchJ_M-like"/>
    <property type="match status" value="1"/>
</dbReference>
<organism evidence="4 5">
    <name type="scientific">Streptacidiphilus cavernicola</name>
    <dbReference type="NCBI Taxonomy" id="3342716"/>
    <lineage>
        <taxon>Bacteria</taxon>
        <taxon>Bacillati</taxon>
        <taxon>Actinomycetota</taxon>
        <taxon>Actinomycetes</taxon>
        <taxon>Kitasatosporales</taxon>
        <taxon>Streptomycetaceae</taxon>
        <taxon>Streptacidiphilus</taxon>
    </lineage>
</organism>
<keyword evidence="5" id="KW-1185">Reference proteome</keyword>
<dbReference type="RefSeq" id="WP_198037310.1">
    <property type="nucleotide sequence ID" value="NZ_JBHEZZ010000001.1"/>
</dbReference>
<sequence>MSRRSKARNSKARSSSTAKTGATKTGARRAAAPAATILPLGGDAECPCGFGKPYQECCRPFHTAVAPEPGRAPVPAPTTAELLMRSRYSAFAVGDTAYLLRSWHSSTRPARLALDPGQRWTRLEVLGSSEGGPFHLAGTVEFRAHFSEHGEEGVLHENSRFIREGGVWVYLDALPDLPALG</sequence>
<accession>A0ABV6UET5</accession>
<dbReference type="SUPFAM" id="SSF54427">
    <property type="entry name" value="NTF2-like"/>
    <property type="match status" value="1"/>
</dbReference>
<evidence type="ECO:0000256" key="2">
    <source>
        <dbReference type="SAM" id="MobiDB-lite"/>
    </source>
</evidence>
<dbReference type="Proteomes" id="UP001592528">
    <property type="component" value="Unassembled WGS sequence"/>
</dbReference>
<dbReference type="InterPro" id="IPR023006">
    <property type="entry name" value="YchJ-like"/>
</dbReference>
<dbReference type="InterPro" id="IPR032710">
    <property type="entry name" value="NTF2-like_dom_sf"/>
</dbReference>
<dbReference type="Gene3D" id="3.10.450.50">
    <property type="match status" value="1"/>
</dbReference>
<dbReference type="HAMAP" id="MF_00612">
    <property type="entry name" value="UPF0225"/>
    <property type="match status" value="1"/>
</dbReference>
<evidence type="ECO:0000256" key="1">
    <source>
        <dbReference type="HAMAP-Rule" id="MF_00612"/>
    </source>
</evidence>
<reference evidence="4 5" key="1">
    <citation type="submission" date="2024-09" db="EMBL/GenBank/DDBJ databases">
        <authorList>
            <person name="Lee S.D."/>
        </authorList>
    </citation>
    <scope>NUCLEOTIDE SEQUENCE [LARGE SCALE GENOMIC DNA]</scope>
    <source>
        <strain evidence="4 5">N1-5</strain>
    </source>
</reference>
<dbReference type="EMBL" id="JBHEZZ010000001">
    <property type="protein sequence ID" value="MFC1399958.1"/>
    <property type="molecule type" value="Genomic_DNA"/>
</dbReference>
<proteinExistence type="inferred from homology"/>
<feature type="region of interest" description="Disordered" evidence="2">
    <location>
        <begin position="1"/>
        <end position="31"/>
    </location>
</feature>
<gene>
    <name evidence="4" type="ORF">ACEZDJ_01475</name>
</gene>
<name>A0ABV6UET5_9ACTN</name>
<protein>
    <recommendedName>
        <fullName evidence="1">UPF0225 protein ACEZDJ_01475</fullName>
    </recommendedName>
</protein>
<evidence type="ECO:0000313" key="4">
    <source>
        <dbReference type="EMBL" id="MFC1399958.1"/>
    </source>
</evidence>
<feature type="compositionally biased region" description="Basic residues" evidence="2">
    <location>
        <begin position="1"/>
        <end position="11"/>
    </location>
</feature>
<feature type="domain" description="YchJ-like middle NTF2-like" evidence="3">
    <location>
        <begin position="79"/>
        <end position="173"/>
    </location>
</feature>
<evidence type="ECO:0000313" key="5">
    <source>
        <dbReference type="Proteomes" id="UP001592528"/>
    </source>
</evidence>
<dbReference type="InterPro" id="IPR048469">
    <property type="entry name" value="YchJ-like_M"/>
</dbReference>
<comment type="similarity">
    <text evidence="1">Belongs to the UPF0225 family.</text>
</comment>